<dbReference type="SUPFAM" id="SSF101874">
    <property type="entry name" value="YceI-like"/>
    <property type="match status" value="1"/>
</dbReference>
<keyword evidence="3" id="KW-1185">Reference proteome</keyword>
<dbReference type="Gene3D" id="2.40.128.110">
    <property type="entry name" value="Lipid/polyisoprenoid-binding, YceI-like"/>
    <property type="match status" value="1"/>
</dbReference>
<sequence length="192" mass="21831">MSKNIILIIISLILFSFTKINVLNNNTIIKIASESKLEILGSTNVNKFACNFNFYEVDKTIPLSFKKVGNKVYFEKAVLELKNSGFDCGNKVMNKDFFKLLKSEEFPKILLNLKEVEKEETITEALVEMTIAGVSKKYKVPVTIEEDDEFLVSGNLNLNIEDFNIKAPKKMLGLIVVSEMINIHFNLVLNQK</sequence>
<protein>
    <recommendedName>
        <fullName evidence="1">Lipid/polyisoprenoid-binding YceI-like domain-containing protein</fullName>
    </recommendedName>
</protein>
<reference evidence="2 3" key="1">
    <citation type="submission" date="2016-02" db="EMBL/GenBank/DDBJ databases">
        <title>Draft genome sequence of Polaribacter atrinae KACC17473.</title>
        <authorList>
            <person name="Shin S.-K."/>
            <person name="Yi H."/>
        </authorList>
    </citation>
    <scope>NUCLEOTIDE SEQUENCE [LARGE SCALE GENOMIC DNA]</scope>
    <source>
        <strain evidence="2 3">KACC 17473</strain>
    </source>
</reference>
<proteinExistence type="predicted"/>
<dbReference type="AlphaFoldDB" id="A0A176TA09"/>
<dbReference type="Proteomes" id="UP000076923">
    <property type="component" value="Unassembled WGS sequence"/>
</dbReference>
<gene>
    <name evidence="2" type="ORF">LPB303_12085</name>
</gene>
<name>A0A176TA09_9FLAO</name>
<dbReference type="InterPro" id="IPR036761">
    <property type="entry name" value="TTHA0802/YceI-like_sf"/>
</dbReference>
<dbReference type="RefSeq" id="WP_068450529.1">
    <property type="nucleotide sequence ID" value="NZ_CANKUV010000004.1"/>
</dbReference>
<evidence type="ECO:0000313" key="2">
    <source>
        <dbReference type="EMBL" id="OAD44383.1"/>
    </source>
</evidence>
<dbReference type="Pfam" id="PF04264">
    <property type="entry name" value="YceI"/>
    <property type="match status" value="1"/>
</dbReference>
<dbReference type="InterPro" id="IPR007372">
    <property type="entry name" value="Lipid/polyisoprenoid-bd_YceI"/>
</dbReference>
<dbReference type="EMBL" id="LVWE01000050">
    <property type="protein sequence ID" value="OAD44383.1"/>
    <property type="molecule type" value="Genomic_DNA"/>
</dbReference>
<organism evidence="2 3">
    <name type="scientific">Polaribacter atrinae</name>
    <dbReference type="NCBI Taxonomy" id="1333662"/>
    <lineage>
        <taxon>Bacteria</taxon>
        <taxon>Pseudomonadati</taxon>
        <taxon>Bacteroidota</taxon>
        <taxon>Flavobacteriia</taxon>
        <taxon>Flavobacteriales</taxon>
        <taxon>Flavobacteriaceae</taxon>
    </lineage>
</organism>
<evidence type="ECO:0000259" key="1">
    <source>
        <dbReference type="Pfam" id="PF04264"/>
    </source>
</evidence>
<evidence type="ECO:0000313" key="3">
    <source>
        <dbReference type="Proteomes" id="UP000076923"/>
    </source>
</evidence>
<comment type="caution">
    <text evidence="2">The sequence shown here is derived from an EMBL/GenBank/DDBJ whole genome shotgun (WGS) entry which is preliminary data.</text>
</comment>
<dbReference type="STRING" id="1333662.LPB303_12085"/>
<feature type="domain" description="Lipid/polyisoprenoid-binding YceI-like" evidence="1">
    <location>
        <begin position="65"/>
        <end position="188"/>
    </location>
</feature>
<accession>A0A176TA09</accession>
<dbReference type="OrthoDB" id="1121590at2"/>